<keyword evidence="1" id="KW-0812">Transmembrane</keyword>
<dbReference type="RefSeq" id="WP_388001868.1">
    <property type="nucleotide sequence ID" value="NZ_JBHUEE010000001.1"/>
</dbReference>
<evidence type="ECO:0000313" key="2">
    <source>
        <dbReference type="EMBL" id="MFD1716426.1"/>
    </source>
</evidence>
<feature type="transmembrane region" description="Helical" evidence="1">
    <location>
        <begin position="38"/>
        <end position="59"/>
    </location>
</feature>
<keyword evidence="1" id="KW-0472">Membrane</keyword>
<feature type="transmembrane region" description="Helical" evidence="1">
    <location>
        <begin position="105"/>
        <end position="125"/>
    </location>
</feature>
<keyword evidence="3" id="KW-1185">Reference proteome</keyword>
<proteinExistence type="predicted"/>
<protein>
    <recommendedName>
        <fullName evidence="4">DUF2178 domain-containing protein</fullName>
    </recommendedName>
</protein>
<evidence type="ECO:0000256" key="1">
    <source>
        <dbReference type="SAM" id="Phobius"/>
    </source>
</evidence>
<comment type="caution">
    <text evidence="2">The sequence shown here is derived from an EMBL/GenBank/DDBJ whole genome shotgun (WGS) entry which is preliminary data.</text>
</comment>
<dbReference type="EMBL" id="JBHUEE010000001">
    <property type="protein sequence ID" value="MFD1716426.1"/>
    <property type="molecule type" value="Genomic_DNA"/>
</dbReference>
<reference evidence="3" key="1">
    <citation type="journal article" date="2019" name="Int. J. Syst. Evol. Microbiol.">
        <title>The Global Catalogue of Microorganisms (GCM) 10K type strain sequencing project: providing services to taxonomists for standard genome sequencing and annotation.</title>
        <authorList>
            <consortium name="The Broad Institute Genomics Platform"/>
            <consortium name="The Broad Institute Genome Sequencing Center for Infectious Disease"/>
            <person name="Wu L."/>
            <person name="Ma J."/>
        </authorList>
    </citation>
    <scope>NUCLEOTIDE SEQUENCE [LARGE SCALE GENOMIC DNA]</scope>
    <source>
        <strain evidence="3">JCM 17130</strain>
    </source>
</reference>
<gene>
    <name evidence="2" type="ORF">ACFSE6_01145</name>
</gene>
<organism evidence="2 3">
    <name type="scientific">Georgenia deserti</name>
    <dbReference type="NCBI Taxonomy" id="2093781"/>
    <lineage>
        <taxon>Bacteria</taxon>
        <taxon>Bacillati</taxon>
        <taxon>Actinomycetota</taxon>
        <taxon>Actinomycetes</taxon>
        <taxon>Micrococcales</taxon>
        <taxon>Bogoriellaceae</taxon>
        <taxon>Georgenia</taxon>
    </lineage>
</organism>
<keyword evidence="1" id="KW-1133">Transmembrane helix</keyword>
<sequence length="127" mass="13069">MRALRIALAVTAGACVGLGGLGAALVLLSGEVDPWPGLSLLLLAQAVTLVAAVVTGLGLRRVLRGGESRAVTRGVRAAYEWLASVLGALLVLGVTAWMLARPDAWLAVCACALVGAQAIVVLRYLRR</sequence>
<feature type="transmembrane region" description="Helical" evidence="1">
    <location>
        <begin position="79"/>
        <end position="99"/>
    </location>
</feature>
<evidence type="ECO:0000313" key="3">
    <source>
        <dbReference type="Proteomes" id="UP001597277"/>
    </source>
</evidence>
<name>A0ABW4L327_9MICO</name>
<dbReference type="Proteomes" id="UP001597277">
    <property type="component" value="Unassembled WGS sequence"/>
</dbReference>
<accession>A0ABW4L327</accession>
<evidence type="ECO:0008006" key="4">
    <source>
        <dbReference type="Google" id="ProtNLM"/>
    </source>
</evidence>